<evidence type="ECO:0000313" key="1">
    <source>
        <dbReference type="EMBL" id="TNV84545.1"/>
    </source>
</evidence>
<protein>
    <submittedName>
        <fullName evidence="1">Uncharacterized protein</fullName>
    </submittedName>
</protein>
<name>A0A8J8T7H3_HALGN</name>
<comment type="caution">
    <text evidence="1">The sequence shown here is derived from an EMBL/GenBank/DDBJ whole genome shotgun (WGS) entry which is preliminary data.</text>
</comment>
<dbReference type="EMBL" id="RRYP01002652">
    <property type="protein sequence ID" value="TNV84545.1"/>
    <property type="molecule type" value="Genomic_DNA"/>
</dbReference>
<accession>A0A8J8T7H3</accession>
<dbReference type="Proteomes" id="UP000785679">
    <property type="component" value="Unassembled WGS sequence"/>
</dbReference>
<gene>
    <name evidence="1" type="ORF">FGO68_gene8944</name>
</gene>
<keyword evidence="2" id="KW-1185">Reference proteome</keyword>
<sequence length="71" mass="8492">MGDDQYSELKTKRTALANKTHRQRRHLAPISFNLRHQCHKRVFKNFLIGEISRRRRVNQDLSNKGTYVQLN</sequence>
<reference evidence="1" key="1">
    <citation type="submission" date="2019-06" db="EMBL/GenBank/DDBJ databases">
        <authorList>
            <person name="Zheng W."/>
        </authorList>
    </citation>
    <scope>NUCLEOTIDE SEQUENCE</scope>
    <source>
        <strain evidence="1">QDHG01</strain>
    </source>
</reference>
<organism evidence="1 2">
    <name type="scientific">Halteria grandinella</name>
    <dbReference type="NCBI Taxonomy" id="5974"/>
    <lineage>
        <taxon>Eukaryota</taxon>
        <taxon>Sar</taxon>
        <taxon>Alveolata</taxon>
        <taxon>Ciliophora</taxon>
        <taxon>Intramacronucleata</taxon>
        <taxon>Spirotrichea</taxon>
        <taxon>Stichotrichia</taxon>
        <taxon>Sporadotrichida</taxon>
        <taxon>Halteriidae</taxon>
        <taxon>Halteria</taxon>
    </lineage>
</organism>
<evidence type="ECO:0000313" key="2">
    <source>
        <dbReference type="Proteomes" id="UP000785679"/>
    </source>
</evidence>
<proteinExistence type="predicted"/>
<dbReference type="AlphaFoldDB" id="A0A8J8T7H3"/>